<dbReference type="PANTHER" id="PTHR38389:SF1">
    <property type="entry name" value="DNA-DIRECTED RNA POLYMERASE SUBUNIT BETA"/>
    <property type="match status" value="1"/>
</dbReference>
<accession>A0AAF0WWR0</accession>
<feature type="domain" description="DUF7887" evidence="1">
    <location>
        <begin position="54"/>
        <end position="115"/>
    </location>
</feature>
<sequence>MLLTGKNFIIFTSISSHLYRNNIGRKFSRIITSAKREESYGKTDDKPSAFPIKVPKKVLAQSVVAILGLGFVDAGYSGDWSRIGAISRETEDLLKLGAFVVVPLCLYFILSFSKKVEN</sequence>
<organism evidence="2 3">
    <name type="scientific">Daucus carota subsp. sativus</name>
    <name type="common">Carrot</name>
    <dbReference type="NCBI Taxonomy" id="79200"/>
    <lineage>
        <taxon>Eukaryota</taxon>
        <taxon>Viridiplantae</taxon>
        <taxon>Streptophyta</taxon>
        <taxon>Embryophyta</taxon>
        <taxon>Tracheophyta</taxon>
        <taxon>Spermatophyta</taxon>
        <taxon>Magnoliopsida</taxon>
        <taxon>eudicotyledons</taxon>
        <taxon>Gunneridae</taxon>
        <taxon>Pentapetalae</taxon>
        <taxon>asterids</taxon>
        <taxon>campanulids</taxon>
        <taxon>Apiales</taxon>
        <taxon>Apiaceae</taxon>
        <taxon>Apioideae</taxon>
        <taxon>Scandiceae</taxon>
        <taxon>Daucinae</taxon>
        <taxon>Daucus</taxon>
        <taxon>Daucus sect. Daucus</taxon>
    </lineage>
</organism>
<keyword evidence="3" id="KW-1185">Reference proteome</keyword>
<reference evidence="2" key="2">
    <citation type="submission" date="2022-03" db="EMBL/GenBank/DDBJ databases">
        <title>Draft title - Genomic analysis of global carrot germplasm unveils the trajectory of domestication and the origin of high carotenoid orange carrot.</title>
        <authorList>
            <person name="Iorizzo M."/>
            <person name="Ellison S."/>
            <person name="Senalik D."/>
            <person name="Macko-Podgorni A."/>
            <person name="Grzebelus D."/>
            <person name="Bostan H."/>
            <person name="Rolling W."/>
            <person name="Curaba J."/>
            <person name="Simon P."/>
        </authorList>
    </citation>
    <scope>NUCLEOTIDE SEQUENCE</scope>
    <source>
        <tissue evidence="2">Leaf</tissue>
    </source>
</reference>
<dbReference type="EMBL" id="CP093346">
    <property type="protein sequence ID" value="WOG97520.1"/>
    <property type="molecule type" value="Genomic_DNA"/>
</dbReference>
<reference evidence="2" key="1">
    <citation type="journal article" date="2016" name="Nat. Genet.">
        <title>A high-quality carrot genome assembly provides new insights into carotenoid accumulation and asterid genome evolution.</title>
        <authorList>
            <person name="Iorizzo M."/>
            <person name="Ellison S."/>
            <person name="Senalik D."/>
            <person name="Zeng P."/>
            <person name="Satapoomin P."/>
            <person name="Huang J."/>
            <person name="Bowman M."/>
            <person name="Iovene M."/>
            <person name="Sanseverino W."/>
            <person name="Cavagnaro P."/>
            <person name="Yildiz M."/>
            <person name="Macko-Podgorni A."/>
            <person name="Moranska E."/>
            <person name="Grzebelus E."/>
            <person name="Grzebelus D."/>
            <person name="Ashrafi H."/>
            <person name="Zheng Z."/>
            <person name="Cheng S."/>
            <person name="Spooner D."/>
            <person name="Van Deynze A."/>
            <person name="Simon P."/>
        </authorList>
    </citation>
    <scope>NUCLEOTIDE SEQUENCE</scope>
    <source>
        <tissue evidence="2">Leaf</tissue>
    </source>
</reference>
<dbReference type="Proteomes" id="UP000077755">
    <property type="component" value="Chromosome 4"/>
</dbReference>
<evidence type="ECO:0000313" key="3">
    <source>
        <dbReference type="Proteomes" id="UP000077755"/>
    </source>
</evidence>
<dbReference type="AlphaFoldDB" id="A0AAF0WWR0"/>
<dbReference type="Pfam" id="PF25397">
    <property type="entry name" value="DUF7887"/>
    <property type="match status" value="1"/>
</dbReference>
<dbReference type="PANTHER" id="PTHR38389">
    <property type="entry name" value="DNA-DIRECTED RNA POLYMERASE SUBUNIT BETA"/>
    <property type="match status" value="1"/>
</dbReference>
<evidence type="ECO:0000259" key="1">
    <source>
        <dbReference type="Pfam" id="PF25397"/>
    </source>
</evidence>
<proteinExistence type="predicted"/>
<evidence type="ECO:0000313" key="2">
    <source>
        <dbReference type="EMBL" id="WOG97520.1"/>
    </source>
</evidence>
<protein>
    <recommendedName>
        <fullName evidence="1">DUF7887 domain-containing protein</fullName>
    </recommendedName>
</protein>
<dbReference type="KEGG" id="dcr:108217821"/>
<dbReference type="InterPro" id="IPR057209">
    <property type="entry name" value="DUF7887"/>
</dbReference>
<gene>
    <name evidence="2" type="ORF">DCAR_0416860</name>
</gene>
<name>A0AAF0WWR0_DAUCS</name>